<dbReference type="EC" id="2.7.13.3" evidence="3"/>
<feature type="domain" description="HAMP" evidence="16">
    <location>
        <begin position="161"/>
        <end position="214"/>
    </location>
</feature>
<dbReference type="Gene3D" id="1.10.287.130">
    <property type="match status" value="1"/>
</dbReference>
<protein>
    <recommendedName>
        <fullName evidence="3">histidine kinase</fullName>
        <ecNumber evidence="3">2.7.13.3</ecNumber>
    </recommendedName>
</protein>
<feature type="domain" description="Histidine kinase" evidence="15">
    <location>
        <begin position="222"/>
        <end position="438"/>
    </location>
</feature>
<evidence type="ECO:0000256" key="4">
    <source>
        <dbReference type="ARBA" id="ARBA00022475"/>
    </source>
</evidence>
<accession>A0ABM9CK50</accession>
<evidence type="ECO:0000256" key="2">
    <source>
        <dbReference type="ARBA" id="ARBA00004651"/>
    </source>
</evidence>
<keyword evidence="5" id="KW-0597">Phosphoprotein</keyword>
<gene>
    <name evidence="17" type="primary">sasA_23</name>
    <name evidence="17" type="ORF">PAECIP111893_04124</name>
</gene>
<evidence type="ECO:0000256" key="11">
    <source>
        <dbReference type="ARBA" id="ARBA00022989"/>
    </source>
</evidence>
<evidence type="ECO:0000256" key="6">
    <source>
        <dbReference type="ARBA" id="ARBA00022679"/>
    </source>
</evidence>
<dbReference type="InterPro" id="IPR005467">
    <property type="entry name" value="His_kinase_dom"/>
</dbReference>
<dbReference type="PANTHER" id="PTHR45436:SF5">
    <property type="entry name" value="SENSOR HISTIDINE KINASE TRCS"/>
    <property type="match status" value="1"/>
</dbReference>
<dbReference type="PANTHER" id="PTHR45436">
    <property type="entry name" value="SENSOR HISTIDINE KINASE YKOH"/>
    <property type="match status" value="1"/>
</dbReference>
<dbReference type="CDD" id="cd06225">
    <property type="entry name" value="HAMP"/>
    <property type="match status" value="1"/>
</dbReference>
<keyword evidence="11 14" id="KW-1133">Transmembrane helix</keyword>
<feature type="transmembrane region" description="Helical" evidence="14">
    <location>
        <begin position="139"/>
        <end position="164"/>
    </location>
</feature>
<evidence type="ECO:0000256" key="5">
    <source>
        <dbReference type="ARBA" id="ARBA00022553"/>
    </source>
</evidence>
<dbReference type="InterPro" id="IPR050428">
    <property type="entry name" value="TCS_sensor_his_kinase"/>
</dbReference>
<dbReference type="PROSITE" id="PS50885">
    <property type="entry name" value="HAMP"/>
    <property type="match status" value="1"/>
</dbReference>
<evidence type="ECO:0000313" key="18">
    <source>
        <dbReference type="Proteomes" id="UP000838686"/>
    </source>
</evidence>
<evidence type="ECO:0000256" key="13">
    <source>
        <dbReference type="ARBA" id="ARBA00023136"/>
    </source>
</evidence>
<dbReference type="SUPFAM" id="SSF158472">
    <property type="entry name" value="HAMP domain-like"/>
    <property type="match status" value="1"/>
</dbReference>
<dbReference type="PROSITE" id="PS50109">
    <property type="entry name" value="HIS_KIN"/>
    <property type="match status" value="1"/>
</dbReference>
<dbReference type="Pfam" id="PF00512">
    <property type="entry name" value="HisKA"/>
    <property type="match status" value="1"/>
</dbReference>
<keyword evidence="7 14" id="KW-0812">Transmembrane</keyword>
<evidence type="ECO:0000256" key="7">
    <source>
        <dbReference type="ARBA" id="ARBA00022692"/>
    </source>
</evidence>
<dbReference type="SMART" id="SM00304">
    <property type="entry name" value="HAMP"/>
    <property type="match status" value="1"/>
</dbReference>
<dbReference type="InterPro" id="IPR036890">
    <property type="entry name" value="HATPase_C_sf"/>
</dbReference>
<name>A0ABM9CK50_9BACL</name>
<dbReference type="RefSeq" id="WP_236344462.1">
    <property type="nucleotide sequence ID" value="NZ_CAKMMF010000026.1"/>
</dbReference>
<dbReference type="CDD" id="cd00082">
    <property type="entry name" value="HisKA"/>
    <property type="match status" value="1"/>
</dbReference>
<evidence type="ECO:0000256" key="8">
    <source>
        <dbReference type="ARBA" id="ARBA00022741"/>
    </source>
</evidence>
<dbReference type="SUPFAM" id="SSF47384">
    <property type="entry name" value="Homodimeric domain of signal transducing histidine kinase"/>
    <property type="match status" value="1"/>
</dbReference>
<evidence type="ECO:0000256" key="3">
    <source>
        <dbReference type="ARBA" id="ARBA00012438"/>
    </source>
</evidence>
<dbReference type="Pfam" id="PF02518">
    <property type="entry name" value="HATPase_c"/>
    <property type="match status" value="1"/>
</dbReference>
<evidence type="ECO:0000256" key="12">
    <source>
        <dbReference type="ARBA" id="ARBA00023012"/>
    </source>
</evidence>
<dbReference type="SMART" id="SM00387">
    <property type="entry name" value="HATPase_c"/>
    <property type="match status" value="1"/>
</dbReference>
<evidence type="ECO:0000256" key="9">
    <source>
        <dbReference type="ARBA" id="ARBA00022777"/>
    </source>
</evidence>
<dbReference type="GO" id="GO:0016740">
    <property type="term" value="F:transferase activity"/>
    <property type="evidence" value="ECO:0007669"/>
    <property type="project" value="UniProtKB-KW"/>
</dbReference>
<organism evidence="17 18">
    <name type="scientific">Paenibacillus plantiphilus</name>
    <dbReference type="NCBI Taxonomy" id="2905650"/>
    <lineage>
        <taxon>Bacteria</taxon>
        <taxon>Bacillati</taxon>
        <taxon>Bacillota</taxon>
        <taxon>Bacilli</taxon>
        <taxon>Bacillales</taxon>
        <taxon>Paenibacillaceae</taxon>
        <taxon>Paenibacillus</taxon>
    </lineage>
</organism>
<evidence type="ECO:0000256" key="1">
    <source>
        <dbReference type="ARBA" id="ARBA00000085"/>
    </source>
</evidence>
<dbReference type="Pfam" id="PF00672">
    <property type="entry name" value="HAMP"/>
    <property type="match status" value="1"/>
</dbReference>
<keyword evidence="18" id="KW-1185">Reference proteome</keyword>
<keyword evidence="6 17" id="KW-0808">Transferase</keyword>
<comment type="caution">
    <text evidence="17">The sequence shown here is derived from an EMBL/GenBank/DDBJ whole genome shotgun (WGS) entry which is preliminary data.</text>
</comment>
<keyword evidence="8" id="KW-0547">Nucleotide-binding</keyword>
<keyword evidence="10" id="KW-0067">ATP-binding</keyword>
<evidence type="ECO:0000256" key="10">
    <source>
        <dbReference type="ARBA" id="ARBA00022840"/>
    </source>
</evidence>
<evidence type="ECO:0000259" key="16">
    <source>
        <dbReference type="PROSITE" id="PS50885"/>
    </source>
</evidence>
<dbReference type="InterPro" id="IPR003594">
    <property type="entry name" value="HATPase_dom"/>
</dbReference>
<proteinExistence type="predicted"/>
<keyword evidence="9" id="KW-0418">Kinase</keyword>
<dbReference type="CDD" id="cd16922">
    <property type="entry name" value="HATPase_EvgS-ArcB-TorS-like"/>
    <property type="match status" value="1"/>
</dbReference>
<dbReference type="Proteomes" id="UP000838686">
    <property type="component" value="Unassembled WGS sequence"/>
</dbReference>
<keyword evidence="12" id="KW-0902">Two-component regulatory system</keyword>
<dbReference type="EMBL" id="CAKMMF010000026">
    <property type="protein sequence ID" value="CAH1216440.1"/>
    <property type="molecule type" value="Genomic_DNA"/>
</dbReference>
<dbReference type="SUPFAM" id="SSF55874">
    <property type="entry name" value="ATPase domain of HSP90 chaperone/DNA topoisomerase II/histidine kinase"/>
    <property type="match status" value="1"/>
</dbReference>
<keyword evidence="13 14" id="KW-0472">Membrane</keyword>
<comment type="catalytic activity">
    <reaction evidence="1">
        <text>ATP + protein L-histidine = ADP + protein N-phospho-L-histidine.</text>
        <dbReference type="EC" id="2.7.13.3"/>
    </reaction>
</comment>
<feature type="transmembrane region" description="Helical" evidence="14">
    <location>
        <begin position="7"/>
        <end position="28"/>
    </location>
</feature>
<dbReference type="InterPro" id="IPR003660">
    <property type="entry name" value="HAMP_dom"/>
</dbReference>
<dbReference type="Gene3D" id="3.30.565.10">
    <property type="entry name" value="Histidine kinase-like ATPase, C-terminal domain"/>
    <property type="match status" value="1"/>
</dbReference>
<sequence>MSMKWKVSVLITVTTAAILLIINTFVYYQVKQVTEDRVMAYLLEKGKRLAERIQPSTLPNIDKQIASWIQEFEVTQGIQVVQQDGSILFESQTTPDSRLIGETNAGVCAETGVPLLENITIRIYDRAEKEEIFLSNLQWVLIIGSLIGIGLAAIVSYVIAGLAISPLRRIIQQMQGIGINELNQRLTEPRSKDELHQLTQSFNRLIQRLQGGVDQLKQFVSDASHELRTPVATIEGHANLIKRWGKDSKEVLNESIDYITSEAQRMTHLTNQLLQLAYLEQNQPLHSFEPSEVISVIHDIQHQLSPLHDRIELTSDTYSHAILAGIPADILQQILLNVVGNAIKYSPSGECIHIAVDQTSQDVYIHVTDAGIGIPAEELPYIFDRFYRVDKSRSREYGGTGLGLAITKRLAESYSGEITVQSIIDKGSTFTIRLPLETEHELISA</sequence>
<dbReference type="InterPro" id="IPR004358">
    <property type="entry name" value="Sig_transdc_His_kin-like_C"/>
</dbReference>
<comment type="subcellular location">
    <subcellularLocation>
        <location evidence="2">Cell membrane</location>
        <topology evidence="2">Multi-pass membrane protein</topology>
    </subcellularLocation>
</comment>
<evidence type="ECO:0000256" key="14">
    <source>
        <dbReference type="SAM" id="Phobius"/>
    </source>
</evidence>
<evidence type="ECO:0000259" key="15">
    <source>
        <dbReference type="PROSITE" id="PS50109"/>
    </source>
</evidence>
<dbReference type="InterPro" id="IPR003661">
    <property type="entry name" value="HisK_dim/P_dom"/>
</dbReference>
<keyword evidence="4" id="KW-1003">Cell membrane</keyword>
<dbReference type="InterPro" id="IPR036097">
    <property type="entry name" value="HisK_dim/P_sf"/>
</dbReference>
<reference evidence="17" key="1">
    <citation type="submission" date="2022-01" db="EMBL/GenBank/DDBJ databases">
        <authorList>
            <person name="Criscuolo A."/>
        </authorList>
    </citation>
    <scope>NUCLEOTIDE SEQUENCE</scope>
    <source>
        <strain evidence="17">CIP111893</strain>
    </source>
</reference>
<dbReference type="SMART" id="SM00388">
    <property type="entry name" value="HisKA"/>
    <property type="match status" value="1"/>
</dbReference>
<evidence type="ECO:0000313" key="17">
    <source>
        <dbReference type="EMBL" id="CAH1216440.1"/>
    </source>
</evidence>
<dbReference type="Gene3D" id="6.10.340.10">
    <property type="match status" value="1"/>
</dbReference>
<dbReference type="PRINTS" id="PR00344">
    <property type="entry name" value="BCTRLSENSOR"/>
</dbReference>